<dbReference type="Gene3D" id="3.40.30.10">
    <property type="entry name" value="Glutaredoxin"/>
    <property type="match status" value="1"/>
</dbReference>
<dbReference type="InParanoid" id="D8QNB8"/>
<dbReference type="PANTHER" id="PTHR44750">
    <property type="entry name" value="GLUTATHIONE S-TRANSFERASE T1-RELATED"/>
    <property type="match status" value="1"/>
</dbReference>
<evidence type="ECO:0000259" key="4">
    <source>
        <dbReference type="PROSITE" id="PS50404"/>
    </source>
</evidence>
<feature type="domain" description="GST N-terminal" evidence="4">
    <location>
        <begin position="6"/>
        <end position="94"/>
    </location>
</feature>
<dbReference type="Gene3D" id="1.20.1050.10">
    <property type="match status" value="1"/>
</dbReference>
<dbReference type="InterPro" id="IPR043377">
    <property type="entry name" value="GSTT1/2/3"/>
</dbReference>
<dbReference type="EMBL" id="GL377565">
    <property type="protein sequence ID" value="EFJ38075.1"/>
    <property type="molecule type" value="Genomic_DNA"/>
</dbReference>
<dbReference type="InterPro" id="IPR036249">
    <property type="entry name" value="Thioredoxin-like_sf"/>
</dbReference>
<name>D8QNB8_SELML</name>
<dbReference type="Pfam" id="PF02798">
    <property type="entry name" value="GST_N"/>
    <property type="match status" value="1"/>
</dbReference>
<gene>
    <name evidence="6" type="ORF">SELMODRAFT_402877</name>
</gene>
<dbReference type="GO" id="GO:0016740">
    <property type="term" value="F:transferase activity"/>
    <property type="evidence" value="ECO:0007669"/>
    <property type="project" value="UniProtKB-KW"/>
</dbReference>
<dbReference type="SUPFAM" id="SSF52833">
    <property type="entry name" value="Thioredoxin-like"/>
    <property type="match status" value="1"/>
</dbReference>
<dbReference type="AlphaFoldDB" id="D8QNB8"/>
<feature type="domain" description="GST C-terminal" evidence="5">
    <location>
        <begin position="101"/>
        <end position="239"/>
    </location>
</feature>
<dbReference type="InterPro" id="IPR004045">
    <property type="entry name" value="Glutathione_S-Trfase_N"/>
</dbReference>
<keyword evidence="2" id="KW-0216">Detoxification</keyword>
<dbReference type="InterPro" id="IPR036282">
    <property type="entry name" value="Glutathione-S-Trfase_C_sf"/>
</dbReference>
<dbReference type="InterPro" id="IPR010987">
    <property type="entry name" value="Glutathione-S-Trfase_C-like"/>
</dbReference>
<dbReference type="SUPFAM" id="SSF47616">
    <property type="entry name" value="GST C-terminal domain-like"/>
    <property type="match status" value="1"/>
</dbReference>
<proteinExistence type="inferred from homology"/>
<dbReference type="Proteomes" id="UP000001514">
    <property type="component" value="Unassembled WGS sequence"/>
</dbReference>
<dbReference type="FunCoup" id="D8QNB8">
    <property type="interactions" value="1435"/>
</dbReference>
<organism evidence="7">
    <name type="scientific">Selaginella moellendorffii</name>
    <name type="common">Spikemoss</name>
    <dbReference type="NCBI Taxonomy" id="88036"/>
    <lineage>
        <taxon>Eukaryota</taxon>
        <taxon>Viridiplantae</taxon>
        <taxon>Streptophyta</taxon>
        <taxon>Embryophyta</taxon>
        <taxon>Tracheophyta</taxon>
        <taxon>Lycopodiopsida</taxon>
        <taxon>Selaginellales</taxon>
        <taxon>Selaginellaceae</taxon>
        <taxon>Selaginella</taxon>
    </lineage>
</organism>
<keyword evidence="3" id="KW-0808">Transferase</keyword>
<evidence type="ECO:0000313" key="7">
    <source>
        <dbReference type="Proteomes" id="UP000001514"/>
    </source>
</evidence>
<reference evidence="6 7" key="1">
    <citation type="journal article" date="2011" name="Science">
        <title>The Selaginella genome identifies genetic changes associated with the evolution of vascular plants.</title>
        <authorList>
            <person name="Banks J.A."/>
            <person name="Nishiyama T."/>
            <person name="Hasebe M."/>
            <person name="Bowman J.L."/>
            <person name="Gribskov M."/>
            <person name="dePamphilis C."/>
            <person name="Albert V.A."/>
            <person name="Aono N."/>
            <person name="Aoyama T."/>
            <person name="Ambrose B.A."/>
            <person name="Ashton N.W."/>
            <person name="Axtell M.J."/>
            <person name="Barker E."/>
            <person name="Barker M.S."/>
            <person name="Bennetzen J.L."/>
            <person name="Bonawitz N.D."/>
            <person name="Chapple C."/>
            <person name="Cheng C."/>
            <person name="Correa L.G."/>
            <person name="Dacre M."/>
            <person name="DeBarry J."/>
            <person name="Dreyer I."/>
            <person name="Elias M."/>
            <person name="Engstrom E.M."/>
            <person name="Estelle M."/>
            <person name="Feng L."/>
            <person name="Finet C."/>
            <person name="Floyd S.K."/>
            <person name="Frommer W.B."/>
            <person name="Fujita T."/>
            <person name="Gramzow L."/>
            <person name="Gutensohn M."/>
            <person name="Harholt J."/>
            <person name="Hattori M."/>
            <person name="Heyl A."/>
            <person name="Hirai T."/>
            <person name="Hiwatashi Y."/>
            <person name="Ishikawa M."/>
            <person name="Iwata M."/>
            <person name="Karol K.G."/>
            <person name="Koehler B."/>
            <person name="Kolukisaoglu U."/>
            <person name="Kubo M."/>
            <person name="Kurata T."/>
            <person name="Lalonde S."/>
            <person name="Li K."/>
            <person name="Li Y."/>
            <person name="Litt A."/>
            <person name="Lyons E."/>
            <person name="Manning G."/>
            <person name="Maruyama T."/>
            <person name="Michael T.P."/>
            <person name="Mikami K."/>
            <person name="Miyazaki S."/>
            <person name="Morinaga S."/>
            <person name="Murata T."/>
            <person name="Mueller-Roeber B."/>
            <person name="Nelson D.R."/>
            <person name="Obara M."/>
            <person name="Oguri Y."/>
            <person name="Olmstead R.G."/>
            <person name="Onodera N."/>
            <person name="Petersen B.L."/>
            <person name="Pils B."/>
            <person name="Prigge M."/>
            <person name="Rensing S.A."/>
            <person name="Riano-Pachon D.M."/>
            <person name="Roberts A.W."/>
            <person name="Sato Y."/>
            <person name="Scheller H.V."/>
            <person name="Schulz B."/>
            <person name="Schulz C."/>
            <person name="Shakirov E.V."/>
            <person name="Shibagaki N."/>
            <person name="Shinohara N."/>
            <person name="Shippen D.E."/>
            <person name="Soerensen I."/>
            <person name="Sotooka R."/>
            <person name="Sugimoto N."/>
            <person name="Sugita M."/>
            <person name="Sumikawa N."/>
            <person name="Tanurdzic M."/>
            <person name="Theissen G."/>
            <person name="Ulvskov P."/>
            <person name="Wakazuki S."/>
            <person name="Weng J.K."/>
            <person name="Willats W.W."/>
            <person name="Wipf D."/>
            <person name="Wolf P.G."/>
            <person name="Yang L."/>
            <person name="Zimmer A.D."/>
            <person name="Zhu Q."/>
            <person name="Mitros T."/>
            <person name="Hellsten U."/>
            <person name="Loque D."/>
            <person name="Otillar R."/>
            <person name="Salamov A."/>
            <person name="Schmutz J."/>
            <person name="Shapiro H."/>
            <person name="Lindquist E."/>
            <person name="Lucas S."/>
            <person name="Rokhsar D."/>
            <person name="Grigoriev I.V."/>
        </authorList>
    </citation>
    <scope>NUCLEOTIDE SEQUENCE [LARGE SCALE GENOMIC DNA]</scope>
</reference>
<sequence length="239" mass="26839">MEQGKKDLHLYVNIISQPSRAIIIFCKLNNIEAEVHHLDILKGEHKTTEFKAINPMGQVPAIVENGFKLFERLTSKIRSHAILKYLAGTCPGVPDNWYPSDPQQRAQIDSILDWHHGNLRRGATGLFMAEVIFPMNGAPKDTKAIADAEKTLQSALSNIEDIWLDGNTNFLGGSPQPSVADLILSCEIMELELLGEEKYLSLLDSKQKIRKWLGNVKETLSPHFTDVHDSLIRAFQNKT</sequence>
<dbReference type="FunFam" id="1.20.1050.10:FF:000039">
    <property type="entry name" value="Glutathione S-transferase theta-1"/>
    <property type="match status" value="1"/>
</dbReference>
<keyword evidence="7" id="KW-1185">Reference proteome</keyword>
<dbReference type="PROSITE" id="PS50405">
    <property type="entry name" value="GST_CTER"/>
    <property type="match status" value="1"/>
</dbReference>
<evidence type="ECO:0000256" key="2">
    <source>
        <dbReference type="ARBA" id="ARBA00022575"/>
    </source>
</evidence>
<comment type="similarity">
    <text evidence="1">Belongs to the GST superfamily. Theta family.</text>
</comment>
<dbReference type="PROSITE" id="PS50404">
    <property type="entry name" value="GST_NTER"/>
    <property type="match status" value="1"/>
</dbReference>
<dbReference type="GO" id="GO:0009407">
    <property type="term" value="P:toxin catabolic process"/>
    <property type="evidence" value="ECO:0007669"/>
    <property type="project" value="UniProtKB-ARBA"/>
</dbReference>
<dbReference type="PANTHER" id="PTHR44750:SF1">
    <property type="entry name" value="GLUTATHIONE S-TRANSFERASE T1-RELATED"/>
    <property type="match status" value="1"/>
</dbReference>
<dbReference type="eggNOG" id="KOG0867">
    <property type="taxonomic scope" value="Eukaryota"/>
</dbReference>
<evidence type="ECO:0008006" key="8">
    <source>
        <dbReference type="Google" id="ProtNLM"/>
    </source>
</evidence>
<protein>
    <recommendedName>
        <fullName evidence="8">Theta class glutathione S-transferase</fullName>
    </recommendedName>
</protein>
<dbReference type="KEGG" id="smo:SELMODRAFT_402877"/>
<dbReference type="HOGENOM" id="CLU_011226_2_0_1"/>
<accession>D8QNB8</accession>
<dbReference type="SFLD" id="SFLDG00358">
    <property type="entry name" value="Main_(cytGST)"/>
    <property type="match status" value="1"/>
</dbReference>
<evidence type="ECO:0000259" key="5">
    <source>
        <dbReference type="PROSITE" id="PS50405"/>
    </source>
</evidence>
<dbReference type="InterPro" id="IPR040075">
    <property type="entry name" value="GST_N_Theta"/>
</dbReference>
<evidence type="ECO:0000256" key="1">
    <source>
        <dbReference type="ARBA" id="ARBA00009899"/>
    </source>
</evidence>
<evidence type="ECO:0000313" key="6">
    <source>
        <dbReference type="EMBL" id="EFJ38075.1"/>
    </source>
</evidence>
<dbReference type="CDD" id="cd03050">
    <property type="entry name" value="GST_N_Theta"/>
    <property type="match status" value="1"/>
</dbReference>
<dbReference type="Gramene" id="EFJ38075">
    <property type="protein sequence ID" value="EFJ38075"/>
    <property type="gene ID" value="SELMODRAFT_402877"/>
</dbReference>
<dbReference type="OMA" id="IQQPMSK"/>
<evidence type="ECO:0000256" key="3">
    <source>
        <dbReference type="ARBA" id="ARBA00022679"/>
    </source>
</evidence>
<dbReference type="STRING" id="88036.D8QNB8"/>
<dbReference type="InterPro" id="IPR040079">
    <property type="entry name" value="Glutathione_S-Trfase"/>
</dbReference>
<dbReference type="SFLD" id="SFLDS00019">
    <property type="entry name" value="Glutathione_Transferase_(cytos"/>
    <property type="match status" value="1"/>
</dbReference>